<sequence length="102" mass="11540">MDTTMDSVLNGQPFHREKKAQTRSTPVARPHTPDKPKSYKISNPSETSSKPLLTPLLSHTRKKQKHRAGFNEEQQDLRLTERHRRTAGFTTEKTSNGSGEGK</sequence>
<name>A0A2Z7CI60_9LAMI</name>
<feature type="compositionally biased region" description="Basic residues" evidence="1">
    <location>
        <begin position="59"/>
        <end position="68"/>
    </location>
</feature>
<dbReference type="EMBL" id="KQ995401">
    <property type="protein sequence ID" value="KZV46710.1"/>
    <property type="molecule type" value="Genomic_DNA"/>
</dbReference>
<feature type="compositionally biased region" description="Polar residues" evidence="1">
    <location>
        <begin position="1"/>
        <end position="10"/>
    </location>
</feature>
<dbReference type="AlphaFoldDB" id="A0A2Z7CI60"/>
<feature type="compositionally biased region" description="Polar residues" evidence="1">
    <location>
        <begin position="88"/>
        <end position="102"/>
    </location>
</feature>
<evidence type="ECO:0000256" key="1">
    <source>
        <dbReference type="SAM" id="MobiDB-lite"/>
    </source>
</evidence>
<proteinExistence type="predicted"/>
<keyword evidence="3" id="KW-1185">Reference proteome</keyword>
<protein>
    <submittedName>
        <fullName evidence="2">Uncharacterized protein</fullName>
    </submittedName>
</protein>
<organism evidence="2 3">
    <name type="scientific">Dorcoceras hygrometricum</name>
    <dbReference type="NCBI Taxonomy" id="472368"/>
    <lineage>
        <taxon>Eukaryota</taxon>
        <taxon>Viridiplantae</taxon>
        <taxon>Streptophyta</taxon>
        <taxon>Embryophyta</taxon>
        <taxon>Tracheophyta</taxon>
        <taxon>Spermatophyta</taxon>
        <taxon>Magnoliopsida</taxon>
        <taxon>eudicotyledons</taxon>
        <taxon>Gunneridae</taxon>
        <taxon>Pentapetalae</taxon>
        <taxon>asterids</taxon>
        <taxon>lamiids</taxon>
        <taxon>Lamiales</taxon>
        <taxon>Gesneriaceae</taxon>
        <taxon>Didymocarpoideae</taxon>
        <taxon>Trichosporeae</taxon>
        <taxon>Loxocarpinae</taxon>
        <taxon>Dorcoceras</taxon>
    </lineage>
</organism>
<feature type="compositionally biased region" description="Low complexity" evidence="1">
    <location>
        <begin position="44"/>
        <end position="58"/>
    </location>
</feature>
<reference evidence="2 3" key="1">
    <citation type="journal article" date="2015" name="Proc. Natl. Acad. Sci. U.S.A.">
        <title>The resurrection genome of Boea hygrometrica: A blueprint for survival of dehydration.</title>
        <authorList>
            <person name="Xiao L."/>
            <person name="Yang G."/>
            <person name="Zhang L."/>
            <person name="Yang X."/>
            <person name="Zhao S."/>
            <person name="Ji Z."/>
            <person name="Zhou Q."/>
            <person name="Hu M."/>
            <person name="Wang Y."/>
            <person name="Chen M."/>
            <person name="Xu Y."/>
            <person name="Jin H."/>
            <person name="Xiao X."/>
            <person name="Hu G."/>
            <person name="Bao F."/>
            <person name="Hu Y."/>
            <person name="Wan P."/>
            <person name="Li L."/>
            <person name="Deng X."/>
            <person name="Kuang T."/>
            <person name="Xiang C."/>
            <person name="Zhu J.K."/>
            <person name="Oliver M.J."/>
            <person name="He Y."/>
        </authorList>
    </citation>
    <scope>NUCLEOTIDE SEQUENCE [LARGE SCALE GENOMIC DNA]</scope>
    <source>
        <strain evidence="3">cv. XS01</strain>
    </source>
</reference>
<accession>A0A2Z7CI60</accession>
<evidence type="ECO:0000313" key="3">
    <source>
        <dbReference type="Proteomes" id="UP000250235"/>
    </source>
</evidence>
<feature type="region of interest" description="Disordered" evidence="1">
    <location>
        <begin position="1"/>
        <end position="102"/>
    </location>
</feature>
<dbReference type="Proteomes" id="UP000250235">
    <property type="component" value="Unassembled WGS sequence"/>
</dbReference>
<gene>
    <name evidence="2" type="ORF">F511_37976</name>
</gene>
<evidence type="ECO:0000313" key="2">
    <source>
        <dbReference type="EMBL" id="KZV46710.1"/>
    </source>
</evidence>